<keyword evidence="2" id="KW-1185">Reference proteome</keyword>
<dbReference type="AlphaFoldDB" id="A0A953N802"/>
<evidence type="ECO:0000313" key="1">
    <source>
        <dbReference type="EMBL" id="MBZ1350597.1"/>
    </source>
</evidence>
<dbReference type="EMBL" id="JAHXRI010000006">
    <property type="protein sequence ID" value="MBZ1350597.1"/>
    <property type="molecule type" value="Genomic_DNA"/>
</dbReference>
<name>A0A953N802_9BURK</name>
<comment type="caution">
    <text evidence="1">The sequence shown here is derived from an EMBL/GenBank/DDBJ whole genome shotgun (WGS) entry which is preliminary data.</text>
</comment>
<dbReference type="Gene3D" id="3.40.50.1820">
    <property type="entry name" value="alpha/beta hydrolase"/>
    <property type="match status" value="1"/>
</dbReference>
<accession>A0A953N802</accession>
<evidence type="ECO:0008006" key="3">
    <source>
        <dbReference type="Google" id="ProtNLM"/>
    </source>
</evidence>
<proteinExistence type="predicted"/>
<evidence type="ECO:0000313" key="2">
    <source>
        <dbReference type="Proteomes" id="UP000739565"/>
    </source>
</evidence>
<dbReference type="RefSeq" id="WP_259660965.1">
    <property type="nucleotide sequence ID" value="NZ_JAHXRI010000006.1"/>
</dbReference>
<dbReference type="Proteomes" id="UP000739565">
    <property type="component" value="Unassembled WGS sequence"/>
</dbReference>
<protein>
    <recommendedName>
        <fullName evidence="3">Alpha/beta hydrolase</fullName>
    </recommendedName>
</protein>
<gene>
    <name evidence="1" type="ORF">KZZ10_08045</name>
</gene>
<organism evidence="1 2">
    <name type="scientific">Zwartia hollandica</name>
    <dbReference type="NCBI Taxonomy" id="324606"/>
    <lineage>
        <taxon>Bacteria</taxon>
        <taxon>Pseudomonadati</taxon>
        <taxon>Pseudomonadota</taxon>
        <taxon>Betaproteobacteria</taxon>
        <taxon>Burkholderiales</taxon>
        <taxon>Alcaligenaceae</taxon>
        <taxon>Zwartia</taxon>
    </lineage>
</organism>
<reference evidence="1" key="1">
    <citation type="submission" date="2021-07" db="EMBL/GenBank/DDBJ databases">
        <title>New genus and species of the family Alcaligenaceae.</title>
        <authorList>
            <person name="Hahn M.W."/>
        </authorList>
    </citation>
    <scope>NUCLEOTIDE SEQUENCE</scope>
    <source>
        <strain evidence="1">LF4-65</strain>
    </source>
</reference>
<sequence length="187" mass="20426">MEISGFNKTAIYYLPGHGGQINNGLGQALVARGNEVVGRETVGVFKKLDFNDQVTTIANDIKEHFWRDDAKIIANSFGGYLLLHALSKLDPFIGKILLLSPIVGEFSSEEISMGFIPPYADRLSELASSNQYPAPLNCSFHVGSEDWQSNPENVTKFASLLGLPVTVVPNAGHQLPKDYVSSLLDNF</sequence>
<dbReference type="SUPFAM" id="SSF53474">
    <property type="entry name" value="alpha/beta-Hydrolases"/>
    <property type="match status" value="1"/>
</dbReference>
<dbReference type="InterPro" id="IPR029058">
    <property type="entry name" value="AB_hydrolase_fold"/>
</dbReference>